<feature type="domain" description="YscD cytoplasmic" evidence="4">
    <location>
        <begin position="18"/>
        <end position="109"/>
    </location>
</feature>
<evidence type="ECO:0000256" key="2">
    <source>
        <dbReference type="SAM" id="MobiDB-lite"/>
    </source>
</evidence>
<dbReference type="EMBL" id="JOKG01000001">
    <property type="protein sequence ID" value="KEQ15774.1"/>
    <property type="molecule type" value="Genomic_DNA"/>
</dbReference>
<evidence type="ECO:0000259" key="3">
    <source>
        <dbReference type="Pfam" id="PF16693"/>
    </source>
</evidence>
<dbReference type="InterPro" id="IPR008984">
    <property type="entry name" value="SMAD_FHA_dom_sf"/>
</dbReference>
<feature type="domain" description="YscD/Y4YQ C-terminal" evidence="7">
    <location>
        <begin position="443"/>
        <end position="493"/>
    </location>
</feature>
<gene>
    <name evidence="8" type="ORF">GZ77_04285</name>
</gene>
<evidence type="ECO:0000256" key="1">
    <source>
        <dbReference type="SAM" id="Coils"/>
    </source>
</evidence>
<feature type="domain" description="YscD-like Bon-like" evidence="3">
    <location>
        <begin position="235"/>
        <end position="294"/>
    </location>
</feature>
<dbReference type="InterPro" id="IPR032034">
    <property type="entry name" value="YscD_ppl_1st"/>
</dbReference>
<keyword evidence="9" id="KW-1185">Reference proteome</keyword>
<evidence type="ECO:0008006" key="10">
    <source>
        <dbReference type="Google" id="ProtNLM"/>
    </source>
</evidence>
<dbReference type="Pfam" id="PF21937">
    <property type="entry name" value="Yop-YscD_ppl_2nd"/>
    <property type="match status" value="1"/>
</dbReference>
<sequence length="507" mass="56335">MLALTLCRGASVSEYYLKILSGNHIGAEIPLEPGQYSLGKDESCDLVLSDASLRDSELVIQITPEGQLNIFPKHEEEPLYHNGQPVEKPFTIAAFDVVTANNLFFTLGPTDADWPEITLPELQRPEPEPGETDSETPSEDIDNDDGLPDVELDDDNEDDENLDDDLDLGDESDILSSEEGADIDENESRPSPPPIVKKILIGLPLALICVISLTVVFLLLNEEPEELAPENQPVDHAMTARTIRDKLNQKHVRVKTLPDQSILVTGYTSTLKDKQNLQRSLHEQGVPFTSKLVIMNELRASADALLQNKDYTDIRLELDNTPGSLVMTGYVASAEELTNLIDMLKQEIHGLVSIVDQVENQSSRLNTLKSMLREKNLSARIHLVQKPNLITIEGHLLDDEQVYNLNDIVSRFRKRYRDNPVLKVATRTANDAKGSQGGLIPSLSIRGISMGRVPYVIMEDGGKYLIGAKLANGYIIEDINLDYLLLVKGTDRVKYRLGGNRDGQKKQ</sequence>
<dbReference type="Gene3D" id="2.60.200.20">
    <property type="match status" value="1"/>
</dbReference>
<evidence type="ECO:0000313" key="8">
    <source>
        <dbReference type="EMBL" id="KEQ15774.1"/>
    </source>
</evidence>
<keyword evidence="1" id="KW-0175">Coiled coil</keyword>
<protein>
    <recommendedName>
        <fullName evidence="10">EscD/YscD/HrpQ family type III secretion system inner membrane ring protein</fullName>
    </recommendedName>
</protein>
<dbReference type="InterPro" id="IPR012843">
    <property type="entry name" value="YscD"/>
</dbReference>
<reference evidence="8 9" key="1">
    <citation type="submission" date="2014-06" db="EMBL/GenBank/DDBJ databases">
        <title>Whole Genome Sequences of Three Symbiotic Endozoicomonas Bacteria.</title>
        <authorList>
            <person name="Neave M.J."/>
            <person name="Apprill A."/>
            <person name="Voolstra C.R."/>
        </authorList>
    </citation>
    <scope>NUCLEOTIDE SEQUENCE [LARGE SCALE GENOMIC DNA]</scope>
    <source>
        <strain evidence="8 9">LMG 24815</strain>
    </source>
</reference>
<dbReference type="eggNOG" id="COG1716">
    <property type="taxonomic scope" value="Bacteria"/>
</dbReference>
<evidence type="ECO:0000259" key="7">
    <source>
        <dbReference type="Pfam" id="PF23893"/>
    </source>
</evidence>
<evidence type="ECO:0000259" key="4">
    <source>
        <dbReference type="Pfam" id="PF16697"/>
    </source>
</evidence>
<dbReference type="NCBIfam" id="TIGR02500">
    <property type="entry name" value="type_III_yscD"/>
    <property type="match status" value="1"/>
</dbReference>
<dbReference type="InterPro" id="IPR057770">
    <property type="entry name" value="YscD/Y4YQ_C"/>
</dbReference>
<evidence type="ECO:0000259" key="5">
    <source>
        <dbReference type="Pfam" id="PF21934"/>
    </source>
</evidence>
<comment type="caution">
    <text evidence="8">The sequence shown here is derived from an EMBL/GenBank/DDBJ whole genome shotgun (WGS) entry which is preliminary data.</text>
</comment>
<feature type="domain" description="YscD-like Bon-like" evidence="6">
    <location>
        <begin position="295"/>
        <end position="361"/>
    </location>
</feature>
<dbReference type="SUPFAM" id="SSF49879">
    <property type="entry name" value="SMAD/FHA domain"/>
    <property type="match status" value="1"/>
</dbReference>
<dbReference type="InterPro" id="IPR053947">
    <property type="entry name" value="YscD_ppl__2nd"/>
</dbReference>
<dbReference type="InterPro" id="IPR053946">
    <property type="entry name" value="YscD_ppl_3rd"/>
</dbReference>
<dbReference type="AlphaFoldDB" id="A0A081NBF1"/>
<dbReference type="Pfam" id="PF16693">
    <property type="entry name" value="Yop-YscD_ppl_1st"/>
    <property type="match status" value="1"/>
</dbReference>
<dbReference type="InterPro" id="IPR032030">
    <property type="entry name" value="YscD_cytoplasmic_dom"/>
</dbReference>
<dbReference type="Pfam" id="PF23893">
    <property type="entry name" value="Y4YQ_C"/>
    <property type="match status" value="1"/>
</dbReference>
<proteinExistence type="predicted"/>
<evidence type="ECO:0000313" key="9">
    <source>
        <dbReference type="Proteomes" id="UP000028006"/>
    </source>
</evidence>
<feature type="domain" description="YscD-like Bon-like" evidence="5">
    <location>
        <begin position="364"/>
        <end position="426"/>
    </location>
</feature>
<name>A0A081NBF1_9GAMM</name>
<evidence type="ECO:0000259" key="6">
    <source>
        <dbReference type="Pfam" id="PF21937"/>
    </source>
</evidence>
<organism evidence="8 9">
    <name type="scientific">Endozoicomonas montiporae</name>
    <dbReference type="NCBI Taxonomy" id="1027273"/>
    <lineage>
        <taxon>Bacteria</taxon>
        <taxon>Pseudomonadati</taxon>
        <taxon>Pseudomonadota</taxon>
        <taxon>Gammaproteobacteria</taxon>
        <taxon>Oceanospirillales</taxon>
        <taxon>Endozoicomonadaceae</taxon>
        <taxon>Endozoicomonas</taxon>
    </lineage>
</organism>
<feature type="region of interest" description="Disordered" evidence="2">
    <location>
        <begin position="120"/>
        <end position="172"/>
    </location>
</feature>
<dbReference type="Proteomes" id="UP000028006">
    <property type="component" value="Unassembled WGS sequence"/>
</dbReference>
<feature type="compositionally biased region" description="Acidic residues" evidence="2">
    <location>
        <begin position="128"/>
        <end position="172"/>
    </location>
</feature>
<feature type="coiled-coil region" evidence="1">
    <location>
        <begin position="341"/>
        <end position="375"/>
    </location>
</feature>
<dbReference type="Pfam" id="PF21934">
    <property type="entry name" value="Yop-YscD_ppl_3rd"/>
    <property type="match status" value="1"/>
</dbReference>
<accession>A0A081NBF1</accession>
<dbReference type="Pfam" id="PF16697">
    <property type="entry name" value="Yop-YscD_cpl"/>
    <property type="match status" value="1"/>
</dbReference>